<proteinExistence type="predicted"/>
<dbReference type="Gene3D" id="3.30.450.40">
    <property type="match status" value="1"/>
</dbReference>
<dbReference type="InterPro" id="IPR004358">
    <property type="entry name" value="Sig_transdc_His_kin-like_C"/>
</dbReference>
<dbReference type="SMART" id="SM00448">
    <property type="entry name" value="REC"/>
    <property type="match status" value="1"/>
</dbReference>
<dbReference type="InterPro" id="IPR011006">
    <property type="entry name" value="CheY-like_superfamily"/>
</dbReference>
<dbReference type="SUPFAM" id="SSF55785">
    <property type="entry name" value="PYP-like sensor domain (PAS domain)"/>
    <property type="match status" value="1"/>
</dbReference>
<evidence type="ECO:0000259" key="8">
    <source>
        <dbReference type="PROSITE" id="PS50110"/>
    </source>
</evidence>
<dbReference type="CDD" id="cd00075">
    <property type="entry name" value="HATPase"/>
    <property type="match status" value="1"/>
</dbReference>
<keyword evidence="3 6" id="KW-0597">Phosphoprotein</keyword>
<dbReference type="InterPro" id="IPR036890">
    <property type="entry name" value="HATPase_C_sf"/>
</dbReference>
<dbReference type="InterPro" id="IPR013656">
    <property type="entry name" value="PAS_4"/>
</dbReference>
<feature type="modified residue" description="4-aspartylphosphate" evidence="6">
    <location>
        <position position="54"/>
    </location>
</feature>
<dbReference type="SUPFAM" id="SSF47384">
    <property type="entry name" value="Homodimeric domain of signal transducing histidine kinase"/>
    <property type="match status" value="1"/>
</dbReference>
<dbReference type="PROSITE" id="PS50109">
    <property type="entry name" value="HIS_KIN"/>
    <property type="match status" value="1"/>
</dbReference>
<reference evidence="9" key="1">
    <citation type="journal article" date="2020" name="mSystems">
        <title>Genome- and Community-Level Interaction Insights into Carbon Utilization and Element Cycling Functions of Hydrothermarchaeota in Hydrothermal Sediment.</title>
        <authorList>
            <person name="Zhou Z."/>
            <person name="Liu Y."/>
            <person name="Xu W."/>
            <person name="Pan J."/>
            <person name="Luo Z.H."/>
            <person name="Li M."/>
        </authorList>
    </citation>
    <scope>NUCLEOTIDE SEQUENCE [LARGE SCALE GENOMIC DNA]</scope>
    <source>
        <strain evidence="9">SpSt-853</strain>
    </source>
</reference>
<dbReference type="PANTHER" id="PTHR43547:SF2">
    <property type="entry name" value="HYBRID SIGNAL TRANSDUCTION HISTIDINE KINASE C"/>
    <property type="match status" value="1"/>
</dbReference>
<dbReference type="Pfam" id="PF00072">
    <property type="entry name" value="Response_reg"/>
    <property type="match status" value="1"/>
</dbReference>
<dbReference type="EMBL" id="DTKJ01000071">
    <property type="protein sequence ID" value="HGZ12591.1"/>
    <property type="molecule type" value="Genomic_DNA"/>
</dbReference>
<dbReference type="InterPro" id="IPR003594">
    <property type="entry name" value="HATPase_dom"/>
</dbReference>
<dbReference type="Gene3D" id="1.10.287.130">
    <property type="match status" value="1"/>
</dbReference>
<evidence type="ECO:0000256" key="2">
    <source>
        <dbReference type="ARBA" id="ARBA00012438"/>
    </source>
</evidence>
<dbReference type="Gene3D" id="3.30.450.20">
    <property type="entry name" value="PAS domain"/>
    <property type="match status" value="1"/>
</dbReference>
<dbReference type="InterPro" id="IPR035965">
    <property type="entry name" value="PAS-like_dom_sf"/>
</dbReference>
<dbReference type="InterPro" id="IPR001789">
    <property type="entry name" value="Sig_transdc_resp-reg_receiver"/>
</dbReference>
<gene>
    <name evidence="9" type="ORF">ENW48_10330</name>
</gene>
<name>A0A7C5AMS6_9BACT</name>
<dbReference type="SUPFAM" id="SSF55781">
    <property type="entry name" value="GAF domain-like"/>
    <property type="match status" value="1"/>
</dbReference>
<comment type="catalytic activity">
    <reaction evidence="1">
        <text>ATP + protein L-histidine = ADP + protein N-phospho-L-histidine.</text>
        <dbReference type="EC" id="2.7.13.3"/>
    </reaction>
</comment>
<dbReference type="CDD" id="cd00130">
    <property type="entry name" value="PAS"/>
    <property type="match status" value="1"/>
</dbReference>
<dbReference type="SMART" id="SM00387">
    <property type="entry name" value="HATPase_c"/>
    <property type="match status" value="1"/>
</dbReference>
<dbReference type="AlphaFoldDB" id="A0A7C5AMS6"/>
<dbReference type="Gene3D" id="3.30.565.10">
    <property type="entry name" value="Histidine kinase-like ATPase, C-terminal domain"/>
    <property type="match status" value="1"/>
</dbReference>
<protein>
    <recommendedName>
        <fullName evidence="2">histidine kinase</fullName>
        <ecNumber evidence="2">2.7.13.3</ecNumber>
    </recommendedName>
</protein>
<dbReference type="SUPFAM" id="SSF52172">
    <property type="entry name" value="CheY-like"/>
    <property type="match status" value="1"/>
</dbReference>
<evidence type="ECO:0000256" key="3">
    <source>
        <dbReference type="ARBA" id="ARBA00022553"/>
    </source>
</evidence>
<evidence type="ECO:0000256" key="5">
    <source>
        <dbReference type="ARBA" id="ARBA00022777"/>
    </source>
</evidence>
<dbReference type="Pfam" id="PF02518">
    <property type="entry name" value="HATPase_c"/>
    <property type="match status" value="1"/>
</dbReference>
<dbReference type="PANTHER" id="PTHR43547">
    <property type="entry name" value="TWO-COMPONENT HISTIDINE KINASE"/>
    <property type="match status" value="1"/>
</dbReference>
<feature type="domain" description="Histidine kinase" evidence="7">
    <location>
        <begin position="458"/>
        <end position="666"/>
    </location>
</feature>
<accession>A0A7C5AMS6</accession>
<dbReference type="GO" id="GO:0000155">
    <property type="term" value="F:phosphorelay sensor kinase activity"/>
    <property type="evidence" value="ECO:0007669"/>
    <property type="project" value="InterPro"/>
</dbReference>
<sequence length="673" mass="75216">MNETAHILVVDDDPVILALVKDLLAPLYRVYTATNGKEAQRLLQRRPCDLVLTDMVMPEMGGLELVRELHLQHPDLPVIVFTGYANFQDAVKAVKLGAFDYLTKPIQSEILHHAIHRALQFRRLTQQQKDLELILQGAEALGLQALDLVSGTHEARILTQLREKARQAMPPEELGRKLLKTAEKLVGAARSSIFLYEDRKAMFQPLAVSGPAARARRTVKVPERESLMGFVARHKRPLLVVDVDMDQRVALWTKRHPYASQSFIIIPLVGQKFWGVLNLTDRRDQQPFSPRDLFWAWLLGRVLVEALEARQLAGDLEATSAIDTFFKEHLPLGVALVDEDLRVLKANRTLTNLLRLPDDPVGQDLSELLGLDSQDQETLKQAFSQVLAHQEVRELPVFKTSLGSGDSSFFGVRLIPSLLPQASPQAIVMVEDVSELEKLKQRLHLYEHLAIMGKLSLCVAHELNNPLDGVRRYLSLAQKKKSEVQEVERYLTEAQKGLQKMSMTIRSLLASANPLKSPKSVDNILNLLQDALKIMMFQANDQRVEVSFSASPELSRIPVEGDLYHVFVNVIKNALQAMPHGGKLRVEGEMGPEDIIIHFHDNGPGLTPEEMNHIFQPFYSTKEGIKGLGLGLPICRKILEKYAGKLVMESLPSKGTKVSIVLPKSGLGGKVAT</sequence>
<dbReference type="InterPro" id="IPR036097">
    <property type="entry name" value="HisK_dim/P_sf"/>
</dbReference>
<evidence type="ECO:0000259" key="7">
    <source>
        <dbReference type="PROSITE" id="PS50109"/>
    </source>
</evidence>
<dbReference type="CDD" id="cd17536">
    <property type="entry name" value="REC_YesN-like"/>
    <property type="match status" value="1"/>
</dbReference>
<evidence type="ECO:0000256" key="6">
    <source>
        <dbReference type="PROSITE-ProRule" id="PRU00169"/>
    </source>
</evidence>
<dbReference type="InterPro" id="IPR000014">
    <property type="entry name" value="PAS"/>
</dbReference>
<organism evidence="9">
    <name type="scientific">Desulfobacca acetoxidans</name>
    <dbReference type="NCBI Taxonomy" id="60893"/>
    <lineage>
        <taxon>Bacteria</taxon>
        <taxon>Pseudomonadati</taxon>
        <taxon>Thermodesulfobacteriota</taxon>
        <taxon>Desulfobaccia</taxon>
        <taxon>Desulfobaccales</taxon>
        <taxon>Desulfobaccaceae</taxon>
        <taxon>Desulfobacca</taxon>
    </lineage>
</organism>
<dbReference type="SUPFAM" id="SSF55874">
    <property type="entry name" value="ATPase domain of HSP90 chaperone/DNA topoisomerase II/histidine kinase"/>
    <property type="match status" value="1"/>
</dbReference>
<dbReference type="Gene3D" id="3.40.50.2300">
    <property type="match status" value="1"/>
</dbReference>
<dbReference type="PROSITE" id="PS50110">
    <property type="entry name" value="RESPONSE_REGULATORY"/>
    <property type="match status" value="1"/>
</dbReference>
<evidence type="ECO:0000256" key="1">
    <source>
        <dbReference type="ARBA" id="ARBA00000085"/>
    </source>
</evidence>
<comment type="caution">
    <text evidence="9">The sequence shown here is derived from an EMBL/GenBank/DDBJ whole genome shotgun (WGS) entry which is preliminary data.</text>
</comment>
<evidence type="ECO:0000256" key="4">
    <source>
        <dbReference type="ARBA" id="ARBA00022679"/>
    </source>
</evidence>
<keyword evidence="4" id="KW-0808">Transferase</keyword>
<evidence type="ECO:0000313" key="9">
    <source>
        <dbReference type="EMBL" id="HGZ12591.1"/>
    </source>
</evidence>
<dbReference type="InterPro" id="IPR003018">
    <property type="entry name" value="GAF"/>
</dbReference>
<dbReference type="PRINTS" id="PR00344">
    <property type="entry name" value="BCTRLSENSOR"/>
</dbReference>
<dbReference type="CDD" id="cd00082">
    <property type="entry name" value="HisKA"/>
    <property type="match status" value="1"/>
</dbReference>
<dbReference type="InterPro" id="IPR029016">
    <property type="entry name" value="GAF-like_dom_sf"/>
</dbReference>
<keyword evidence="5" id="KW-0418">Kinase</keyword>
<dbReference type="Pfam" id="PF13185">
    <property type="entry name" value="GAF_2"/>
    <property type="match status" value="1"/>
</dbReference>
<dbReference type="Pfam" id="PF08448">
    <property type="entry name" value="PAS_4"/>
    <property type="match status" value="1"/>
</dbReference>
<dbReference type="InterPro" id="IPR005467">
    <property type="entry name" value="His_kinase_dom"/>
</dbReference>
<dbReference type="InterPro" id="IPR003661">
    <property type="entry name" value="HisK_dim/P_dom"/>
</dbReference>
<feature type="domain" description="Response regulatory" evidence="8">
    <location>
        <begin position="6"/>
        <end position="119"/>
    </location>
</feature>
<dbReference type="EC" id="2.7.13.3" evidence="2"/>
<dbReference type="SMART" id="SM00065">
    <property type="entry name" value="GAF"/>
    <property type="match status" value="1"/>
</dbReference>